<gene>
    <name evidence="1" type="ORF">DWB68_10740</name>
</gene>
<dbReference type="PROSITE" id="PS51257">
    <property type="entry name" value="PROKAR_LIPOPROTEIN"/>
    <property type="match status" value="1"/>
</dbReference>
<dbReference type="Proteomes" id="UP000265419">
    <property type="component" value="Unassembled WGS sequence"/>
</dbReference>
<proteinExistence type="predicted"/>
<evidence type="ECO:0000313" key="2">
    <source>
        <dbReference type="Proteomes" id="UP000265419"/>
    </source>
</evidence>
<evidence type="ECO:0000313" key="1">
    <source>
        <dbReference type="EMBL" id="RII41753.1"/>
    </source>
</evidence>
<accession>A0A399J883</accession>
<dbReference type="Pfam" id="PF12028">
    <property type="entry name" value="DUF3515"/>
    <property type="match status" value="1"/>
</dbReference>
<name>A0A399J883_9MICC</name>
<reference evidence="1 2" key="1">
    <citation type="submission" date="2018-07" db="EMBL/GenBank/DDBJ databases">
        <title>Arthrobacter sp. nov., isolated from raw cow's milk with high bacterial count.</title>
        <authorList>
            <person name="Hahne J."/>
            <person name="Isele D."/>
            <person name="Lipski A."/>
        </authorList>
    </citation>
    <scope>NUCLEOTIDE SEQUENCE [LARGE SCALE GENOMIC DNA]</scope>
    <source>
        <strain evidence="1 2">JZ R-35</strain>
    </source>
</reference>
<dbReference type="EMBL" id="QQXK01000021">
    <property type="protein sequence ID" value="RII41753.1"/>
    <property type="molecule type" value="Genomic_DNA"/>
</dbReference>
<dbReference type="RefSeq" id="WP_119425133.1">
    <property type="nucleotide sequence ID" value="NZ_QQXK01000021.1"/>
</dbReference>
<dbReference type="AlphaFoldDB" id="A0A399J883"/>
<organism evidence="1 2">
    <name type="scientific">Galactobacter valiniphilus</name>
    <dbReference type="NCBI Taxonomy" id="2676122"/>
    <lineage>
        <taxon>Bacteria</taxon>
        <taxon>Bacillati</taxon>
        <taxon>Actinomycetota</taxon>
        <taxon>Actinomycetes</taxon>
        <taxon>Micrococcales</taxon>
        <taxon>Micrococcaceae</taxon>
        <taxon>Galactobacter</taxon>
    </lineage>
</organism>
<sequence>MRVVSSESPVRPRALRRLAIPVVVVAVLATTACSVPVSVPAPESAADPACSTVMLALPQEIDSLGKRVTTSQSTGAWGDPAAVVLSCGTPERGPSSDPCTTVDGVDWTAKENEDGGSWTLTAYGRVPRIEVTIDTSKVSSAAVAAALSPAVSLSPASKHCSAPAAG</sequence>
<protein>
    <submittedName>
        <fullName evidence="1">DUF3515 family protein</fullName>
    </submittedName>
</protein>
<dbReference type="InterPro" id="IPR021903">
    <property type="entry name" value="DUF3515"/>
</dbReference>
<comment type="caution">
    <text evidence="1">The sequence shown here is derived from an EMBL/GenBank/DDBJ whole genome shotgun (WGS) entry which is preliminary data.</text>
</comment>
<keyword evidence="2" id="KW-1185">Reference proteome</keyword>